<proteinExistence type="predicted"/>
<sequence length="78" mass="8847">MHKLTTTTWPMMPRGIIEIGHPRSREHKRKTVDPALLAVHSSLDRPNHQPWSSALFDRLGARPLPGHKALGREEQAIL</sequence>
<keyword evidence="2" id="KW-1185">Reference proteome</keyword>
<evidence type="ECO:0000313" key="2">
    <source>
        <dbReference type="Proteomes" id="UP001054821"/>
    </source>
</evidence>
<gene>
    <name evidence="1" type="ORF">L3X38_000045</name>
</gene>
<evidence type="ECO:0000313" key="1">
    <source>
        <dbReference type="EMBL" id="KAI5311291.1"/>
    </source>
</evidence>
<name>A0AAD4USF9_PRUDU</name>
<dbReference type="EMBL" id="JAJFAZ020000047">
    <property type="protein sequence ID" value="KAI5311291.1"/>
    <property type="molecule type" value="Genomic_DNA"/>
</dbReference>
<comment type="caution">
    <text evidence="1">The sequence shown here is derived from an EMBL/GenBank/DDBJ whole genome shotgun (WGS) entry which is preliminary data.</text>
</comment>
<protein>
    <submittedName>
        <fullName evidence="1">Uncharacterized protein</fullName>
    </submittedName>
</protein>
<organism evidence="1 2">
    <name type="scientific">Prunus dulcis</name>
    <name type="common">Almond</name>
    <name type="synonym">Amygdalus dulcis</name>
    <dbReference type="NCBI Taxonomy" id="3755"/>
    <lineage>
        <taxon>Eukaryota</taxon>
        <taxon>Viridiplantae</taxon>
        <taxon>Streptophyta</taxon>
        <taxon>Embryophyta</taxon>
        <taxon>Tracheophyta</taxon>
        <taxon>Spermatophyta</taxon>
        <taxon>Magnoliopsida</taxon>
        <taxon>eudicotyledons</taxon>
        <taxon>Gunneridae</taxon>
        <taxon>Pentapetalae</taxon>
        <taxon>rosids</taxon>
        <taxon>fabids</taxon>
        <taxon>Rosales</taxon>
        <taxon>Rosaceae</taxon>
        <taxon>Amygdaloideae</taxon>
        <taxon>Amygdaleae</taxon>
        <taxon>Prunus</taxon>
    </lineage>
</organism>
<accession>A0AAD4USF9</accession>
<reference evidence="1 2" key="1">
    <citation type="journal article" date="2022" name="G3 (Bethesda)">
        <title>Whole-genome sequence and methylome profiling of the almond [Prunus dulcis (Mill.) D.A. Webb] cultivar 'Nonpareil'.</title>
        <authorList>
            <person name="D'Amico-Willman K.M."/>
            <person name="Ouma W.Z."/>
            <person name="Meulia T."/>
            <person name="Sideli G.M."/>
            <person name="Gradziel T.M."/>
            <person name="Fresnedo-Ramirez J."/>
        </authorList>
    </citation>
    <scope>NUCLEOTIDE SEQUENCE [LARGE SCALE GENOMIC DNA]</scope>
    <source>
        <strain evidence="1">Clone GOH B32 T37-40</strain>
    </source>
</reference>
<dbReference type="Proteomes" id="UP001054821">
    <property type="component" value="Unassembled WGS sequence"/>
</dbReference>
<dbReference type="AlphaFoldDB" id="A0AAD4USF9"/>